<dbReference type="InterPro" id="IPR035959">
    <property type="entry name" value="RutC-like_sf"/>
</dbReference>
<name>A0A521F4A2_9RHOB</name>
<sequence>MLSTRPVPDQFNFSESYSSGFRLLCGASYDHERVHQTGNSEITPMIERIETGERSSKIVKHNGVAYLTGQVAEGDTIQEQVRICLGKIDDLLERAGSSREKMLRVTIWLADMKDFAGLNEVWNAWVPAGYAPARACGEAKLARPELKVEFIVDAAYD</sequence>
<dbReference type="PANTHER" id="PTHR47328">
    <property type="match status" value="1"/>
</dbReference>
<organism evidence="1 2">
    <name type="scientific">Ruegeria faecimaris</name>
    <dbReference type="NCBI Taxonomy" id="686389"/>
    <lineage>
        <taxon>Bacteria</taxon>
        <taxon>Pseudomonadati</taxon>
        <taxon>Pseudomonadota</taxon>
        <taxon>Alphaproteobacteria</taxon>
        <taxon>Rhodobacterales</taxon>
        <taxon>Roseobacteraceae</taxon>
        <taxon>Ruegeria</taxon>
    </lineage>
</organism>
<dbReference type="CDD" id="cd06150">
    <property type="entry name" value="YjgF_YER057c_UK114_like_2"/>
    <property type="match status" value="1"/>
</dbReference>
<evidence type="ECO:0000313" key="1">
    <source>
        <dbReference type="EMBL" id="SMO91005.1"/>
    </source>
</evidence>
<dbReference type="InterPro" id="IPR035709">
    <property type="entry name" value="YoaB-like"/>
</dbReference>
<gene>
    <name evidence="1" type="ORF">SAMN06265380_11694</name>
</gene>
<accession>A0A521F4A2</accession>
<dbReference type="Gene3D" id="3.30.1330.40">
    <property type="entry name" value="RutC-like"/>
    <property type="match status" value="1"/>
</dbReference>
<dbReference type="Proteomes" id="UP000319555">
    <property type="component" value="Unassembled WGS sequence"/>
</dbReference>
<evidence type="ECO:0000313" key="2">
    <source>
        <dbReference type="Proteomes" id="UP000319555"/>
    </source>
</evidence>
<proteinExistence type="predicted"/>
<dbReference type="PANTHER" id="PTHR47328:SF1">
    <property type="entry name" value="RUTC FAMILY PROTEIN YOAB"/>
    <property type="match status" value="1"/>
</dbReference>
<reference evidence="1 2" key="1">
    <citation type="submission" date="2017-05" db="EMBL/GenBank/DDBJ databases">
        <authorList>
            <person name="Varghese N."/>
            <person name="Submissions S."/>
        </authorList>
    </citation>
    <scope>NUCLEOTIDE SEQUENCE [LARGE SCALE GENOMIC DNA]</scope>
    <source>
        <strain evidence="1 2">DSM 28009</strain>
    </source>
</reference>
<dbReference type="AlphaFoldDB" id="A0A521F4A2"/>
<dbReference type="SUPFAM" id="SSF55298">
    <property type="entry name" value="YjgF-like"/>
    <property type="match status" value="1"/>
</dbReference>
<dbReference type="Pfam" id="PF01042">
    <property type="entry name" value="Ribonuc_L-PSP"/>
    <property type="match status" value="1"/>
</dbReference>
<dbReference type="InterPro" id="IPR006175">
    <property type="entry name" value="YjgF/YER057c/UK114"/>
</dbReference>
<keyword evidence="2" id="KW-1185">Reference proteome</keyword>
<protein>
    <submittedName>
        <fullName evidence="1">Enamine deaminase RidA, house cleaning of reactive enamine intermediates, YjgF/YER057c/UK114 family</fullName>
    </submittedName>
</protein>
<dbReference type="EMBL" id="FXTE01000016">
    <property type="protein sequence ID" value="SMO91005.1"/>
    <property type="molecule type" value="Genomic_DNA"/>
</dbReference>